<reference evidence="1" key="1">
    <citation type="submission" date="2020-02" db="EMBL/GenBank/DDBJ databases">
        <authorList>
            <person name="Meier V. D."/>
        </authorList>
    </citation>
    <scope>NUCLEOTIDE SEQUENCE</scope>
    <source>
        <strain evidence="1">AVDCRST_MAG87</strain>
    </source>
</reference>
<accession>A0A6J4V2E3</accession>
<protein>
    <submittedName>
        <fullName evidence="1">Uncharacterized protein</fullName>
    </submittedName>
</protein>
<organism evidence="1">
    <name type="scientific">uncultured Thermomicrobiales bacterium</name>
    <dbReference type="NCBI Taxonomy" id="1645740"/>
    <lineage>
        <taxon>Bacteria</taxon>
        <taxon>Pseudomonadati</taxon>
        <taxon>Thermomicrobiota</taxon>
        <taxon>Thermomicrobia</taxon>
        <taxon>Thermomicrobiales</taxon>
        <taxon>environmental samples</taxon>
    </lineage>
</organism>
<dbReference type="AlphaFoldDB" id="A0A6J4V2E3"/>
<gene>
    <name evidence="1" type="ORF">AVDCRST_MAG87-2003</name>
</gene>
<name>A0A6J4V2E3_9BACT</name>
<dbReference type="EMBL" id="CADCWJ010000454">
    <property type="protein sequence ID" value="CAA9566527.1"/>
    <property type="molecule type" value="Genomic_DNA"/>
</dbReference>
<sequence length="59" mass="6288">MYAVDITHGALYVDDGCSACCNYVVSGDEHMERDQLNETRNICPAIAADRSPLVAGNAA</sequence>
<proteinExistence type="predicted"/>
<evidence type="ECO:0000313" key="1">
    <source>
        <dbReference type="EMBL" id="CAA9566527.1"/>
    </source>
</evidence>